<feature type="region of interest" description="Disordered" evidence="1">
    <location>
        <begin position="37"/>
        <end position="63"/>
    </location>
</feature>
<feature type="signal peptide" evidence="2">
    <location>
        <begin position="1"/>
        <end position="26"/>
    </location>
</feature>
<evidence type="ECO:0000313" key="3">
    <source>
        <dbReference type="EMBL" id="AKV00123.1"/>
    </source>
</evidence>
<evidence type="ECO:0000313" key="4">
    <source>
        <dbReference type="Proteomes" id="UP000064967"/>
    </source>
</evidence>
<accession>A0A0K1Q324</accession>
<evidence type="ECO:0008006" key="5">
    <source>
        <dbReference type="Google" id="ProtNLM"/>
    </source>
</evidence>
<dbReference type="RefSeq" id="WP_146651466.1">
    <property type="nucleotide sequence ID" value="NZ_CP012333.1"/>
</dbReference>
<feature type="chain" id="PRO_5005467017" description="Lipoprotein" evidence="2">
    <location>
        <begin position="27"/>
        <end position="362"/>
    </location>
</feature>
<reference evidence="3 4" key="1">
    <citation type="submission" date="2015-08" db="EMBL/GenBank/DDBJ databases">
        <authorList>
            <person name="Babu N.S."/>
            <person name="Beckwith C.J."/>
            <person name="Beseler K.G."/>
            <person name="Brison A."/>
            <person name="Carone J.V."/>
            <person name="Caskin T.P."/>
            <person name="Diamond M."/>
            <person name="Durham M.E."/>
            <person name="Foxe J.M."/>
            <person name="Go M."/>
            <person name="Henderson B.A."/>
            <person name="Jones I.B."/>
            <person name="McGettigan J.A."/>
            <person name="Micheletti S.J."/>
            <person name="Nasrallah M.E."/>
            <person name="Ortiz D."/>
            <person name="Piller C.R."/>
            <person name="Privatt S.R."/>
            <person name="Schneider S.L."/>
            <person name="Sharp S."/>
            <person name="Smith T.C."/>
            <person name="Stanton J.D."/>
            <person name="Ullery H.E."/>
            <person name="Wilson R.J."/>
            <person name="Serrano M.G."/>
            <person name="Buck G."/>
            <person name="Lee V."/>
            <person name="Wang Y."/>
            <person name="Carvalho R."/>
            <person name="Voegtly L."/>
            <person name="Shi R."/>
            <person name="Duckworth R."/>
            <person name="Johnson A."/>
            <person name="Loviza R."/>
            <person name="Walstead R."/>
            <person name="Shah Z."/>
            <person name="Kiflezghi M."/>
            <person name="Wade K."/>
            <person name="Ball S.L."/>
            <person name="Bradley K.W."/>
            <person name="Asai D.J."/>
            <person name="Bowman C.A."/>
            <person name="Russell D.A."/>
            <person name="Pope W.H."/>
            <person name="Jacobs-Sera D."/>
            <person name="Hendrix R.W."/>
            <person name="Hatfull G.F."/>
        </authorList>
    </citation>
    <scope>NUCLEOTIDE SEQUENCE [LARGE SCALE GENOMIC DNA]</scope>
    <source>
        <strain evidence="3 4">DSM 27648</strain>
    </source>
</reference>
<evidence type="ECO:0000256" key="1">
    <source>
        <dbReference type="SAM" id="MobiDB-lite"/>
    </source>
</evidence>
<dbReference type="Proteomes" id="UP000064967">
    <property type="component" value="Chromosome"/>
</dbReference>
<dbReference type="AlphaFoldDB" id="A0A0K1Q324"/>
<name>A0A0K1Q324_9BACT</name>
<protein>
    <recommendedName>
        <fullName evidence="5">Lipoprotein</fullName>
    </recommendedName>
</protein>
<evidence type="ECO:0000256" key="2">
    <source>
        <dbReference type="SAM" id="SignalP"/>
    </source>
</evidence>
<dbReference type="KEGG" id="llu:AKJ09_06786"/>
<organism evidence="3 4">
    <name type="scientific">Labilithrix luteola</name>
    <dbReference type="NCBI Taxonomy" id="1391654"/>
    <lineage>
        <taxon>Bacteria</taxon>
        <taxon>Pseudomonadati</taxon>
        <taxon>Myxococcota</taxon>
        <taxon>Polyangia</taxon>
        <taxon>Polyangiales</taxon>
        <taxon>Labilitrichaceae</taxon>
        <taxon>Labilithrix</taxon>
    </lineage>
</organism>
<dbReference type="EMBL" id="CP012333">
    <property type="protein sequence ID" value="AKV00123.1"/>
    <property type="molecule type" value="Genomic_DNA"/>
</dbReference>
<keyword evidence="4" id="KW-1185">Reference proteome</keyword>
<dbReference type="STRING" id="1391654.AKJ09_06786"/>
<gene>
    <name evidence="3" type="ORF">AKJ09_06786</name>
</gene>
<sequence length="362" mass="37877">MMTKISVRIGLIMTMAVAVGAQLAAACGGDDVPAAAPTEADAAGASDTGAPQNEVEAGSDAGTVPGPFVSFVHDSEDYPEFTPCFVGADNTPLNPTEATFKPFRGSPIVTAVAGRWASDEVRLVALPKDSAHKCDATAVAAIGIDGVKTLKTFPAGTFTRDKSYVVMLLGCEIADFNLHPWCYADWDGKKGGGTGTPTRRLEVVEVDSVPVGAGGIGIQFIQASPSIQWNLSTIGDNAPGPAVHLRALIVGGDPALNKRTPDTGYAGFGAAPPAVPAKAVKSAPKFLDKQDDSFFGLYYEADGGVEQYALWNGMNLVGVELNSTTKAVTYTYFQDGNNYVFIFLSPTSLAKDGYLIGLPTRW</sequence>
<feature type="compositionally biased region" description="Low complexity" evidence="1">
    <location>
        <begin position="37"/>
        <end position="47"/>
    </location>
</feature>
<dbReference type="PROSITE" id="PS51257">
    <property type="entry name" value="PROKAR_LIPOPROTEIN"/>
    <property type="match status" value="1"/>
</dbReference>
<keyword evidence="2" id="KW-0732">Signal</keyword>
<proteinExistence type="predicted"/>